<organism evidence="2 3">
    <name type="scientific">Grus japonensis</name>
    <name type="common">Japanese crane</name>
    <name type="synonym">Red-crowned crane</name>
    <dbReference type="NCBI Taxonomy" id="30415"/>
    <lineage>
        <taxon>Eukaryota</taxon>
        <taxon>Metazoa</taxon>
        <taxon>Chordata</taxon>
        <taxon>Craniata</taxon>
        <taxon>Vertebrata</taxon>
        <taxon>Euteleostomi</taxon>
        <taxon>Archelosauria</taxon>
        <taxon>Archosauria</taxon>
        <taxon>Dinosauria</taxon>
        <taxon>Saurischia</taxon>
        <taxon>Theropoda</taxon>
        <taxon>Coelurosauria</taxon>
        <taxon>Aves</taxon>
        <taxon>Neognathae</taxon>
        <taxon>Neoaves</taxon>
        <taxon>Gruiformes</taxon>
        <taxon>Gruidae</taxon>
        <taxon>Grus</taxon>
    </lineage>
</organism>
<gene>
    <name evidence="2" type="ORF">GRJ2_001625400</name>
</gene>
<comment type="caution">
    <text evidence="2">The sequence shown here is derived from an EMBL/GenBank/DDBJ whole genome shotgun (WGS) entry which is preliminary data.</text>
</comment>
<keyword evidence="3" id="KW-1185">Reference proteome</keyword>
<evidence type="ECO:0000313" key="2">
    <source>
        <dbReference type="EMBL" id="GAB0191601.1"/>
    </source>
</evidence>
<accession>A0ABC9X2C8</accession>
<reference evidence="2 3" key="1">
    <citation type="submission" date="2024-06" db="EMBL/GenBank/DDBJ databases">
        <title>The draft genome of Grus japonensis, version 3.</title>
        <authorList>
            <person name="Nabeshima K."/>
            <person name="Suzuki S."/>
            <person name="Onuma M."/>
        </authorList>
    </citation>
    <scope>NUCLEOTIDE SEQUENCE [LARGE SCALE GENOMIC DNA]</scope>
    <source>
        <strain evidence="2 3">451A</strain>
    </source>
</reference>
<sequence length="78" mass="8386">MLQEGKRSLASALLGPAGQERCTTGGAEKVTIIHSGMAKHGDEYRAHTVVLLVPNVNVERRTELVASDGNTENNKKTE</sequence>
<feature type="region of interest" description="Disordered" evidence="1">
    <location>
        <begin position="1"/>
        <end position="22"/>
    </location>
</feature>
<evidence type="ECO:0000313" key="3">
    <source>
        <dbReference type="Proteomes" id="UP001623348"/>
    </source>
</evidence>
<dbReference type="AlphaFoldDB" id="A0ABC9X2C8"/>
<dbReference type="Proteomes" id="UP001623348">
    <property type="component" value="Unassembled WGS sequence"/>
</dbReference>
<dbReference type="EMBL" id="BAAFJT010000006">
    <property type="protein sequence ID" value="GAB0191601.1"/>
    <property type="molecule type" value="Genomic_DNA"/>
</dbReference>
<name>A0ABC9X2C8_GRUJA</name>
<protein>
    <submittedName>
        <fullName evidence="2">Uncharacterized protein</fullName>
    </submittedName>
</protein>
<evidence type="ECO:0000256" key="1">
    <source>
        <dbReference type="SAM" id="MobiDB-lite"/>
    </source>
</evidence>
<proteinExistence type="predicted"/>